<sequence>MFFISQFFIMFKRIIPYFTLICIVLTSTFFLWFPFLFRIPSWFGLKIENSNFQYIYKQYDGPLYIIPAKTFYNPKEISKINRDSSLSQDSTYFTAHLPLYPLSIRLISPIFGYLKGMLVVNLFFSGALACLFYYVITRFKLTKNPLLLSSIFLFLPRFLVVRSAGAPESLFIFLVLLSLFFFESKRFVLSGIAGALSVMTKTPGILLFVAYSLVWIENIRKTKKINPRFLWIGLIPLGFILVCVLYGFQTGNFLSYFQSGDNIHLVFPFSVFNFQAKWVGTAWLEDILFYFFVYGTTVLYLKDSKYRSFFYFTLVLFTATLFVQHRDISRYSLPLWPLACIAFDQFLISPKIRPILFLLLPGIFFYVWNFLVFNIMPITEWLPFL</sequence>
<comment type="caution">
    <text evidence="2">The sequence shown here is derived from an EMBL/GenBank/DDBJ whole genome shotgun (WGS) entry which is preliminary data.</text>
</comment>
<keyword evidence="1" id="KW-0472">Membrane</keyword>
<proteinExistence type="predicted"/>
<evidence type="ECO:0000313" key="3">
    <source>
        <dbReference type="Proteomes" id="UP000229401"/>
    </source>
</evidence>
<feature type="transmembrane region" description="Helical" evidence="1">
    <location>
        <begin position="14"/>
        <end position="35"/>
    </location>
</feature>
<evidence type="ECO:0000256" key="1">
    <source>
        <dbReference type="SAM" id="Phobius"/>
    </source>
</evidence>
<keyword evidence="1" id="KW-0812">Transmembrane</keyword>
<dbReference type="Proteomes" id="UP000229401">
    <property type="component" value="Unassembled WGS sequence"/>
</dbReference>
<feature type="transmembrane region" description="Helical" evidence="1">
    <location>
        <begin position="228"/>
        <end position="248"/>
    </location>
</feature>
<feature type="transmembrane region" description="Helical" evidence="1">
    <location>
        <begin position="355"/>
        <end position="376"/>
    </location>
</feature>
<gene>
    <name evidence="2" type="ORF">COY87_01600</name>
</gene>
<keyword evidence="1" id="KW-1133">Transmembrane helix</keyword>
<organism evidence="2 3">
    <name type="scientific">Candidatus Roizmanbacteria bacterium CG_4_10_14_0_8_um_filter_33_9</name>
    <dbReference type="NCBI Taxonomy" id="1974826"/>
    <lineage>
        <taxon>Bacteria</taxon>
        <taxon>Candidatus Roizmaniibacteriota</taxon>
    </lineage>
</organism>
<feature type="transmembrane region" description="Helical" evidence="1">
    <location>
        <begin position="282"/>
        <end position="301"/>
    </location>
</feature>
<feature type="transmembrane region" description="Helical" evidence="1">
    <location>
        <begin position="188"/>
        <end position="216"/>
    </location>
</feature>
<dbReference type="AlphaFoldDB" id="A0A2M7QJ10"/>
<feature type="transmembrane region" description="Helical" evidence="1">
    <location>
        <begin position="308"/>
        <end position="325"/>
    </location>
</feature>
<dbReference type="EMBL" id="PFLI01000057">
    <property type="protein sequence ID" value="PIY72324.1"/>
    <property type="molecule type" value="Genomic_DNA"/>
</dbReference>
<evidence type="ECO:0000313" key="2">
    <source>
        <dbReference type="EMBL" id="PIY72324.1"/>
    </source>
</evidence>
<feature type="transmembrane region" description="Helical" evidence="1">
    <location>
        <begin position="110"/>
        <end position="136"/>
    </location>
</feature>
<reference evidence="3" key="1">
    <citation type="submission" date="2017-09" db="EMBL/GenBank/DDBJ databases">
        <title>Depth-based differentiation of microbial function through sediment-hosted aquifers and enrichment of novel symbionts in the deep terrestrial subsurface.</title>
        <authorList>
            <person name="Probst A.J."/>
            <person name="Ladd B."/>
            <person name="Jarett J.K."/>
            <person name="Geller-Mcgrath D.E."/>
            <person name="Sieber C.M.K."/>
            <person name="Emerson J.B."/>
            <person name="Anantharaman K."/>
            <person name="Thomas B.C."/>
            <person name="Malmstrom R."/>
            <person name="Stieglmeier M."/>
            <person name="Klingl A."/>
            <person name="Woyke T."/>
            <person name="Ryan C.M."/>
            <person name="Banfield J.F."/>
        </authorList>
    </citation>
    <scope>NUCLEOTIDE SEQUENCE [LARGE SCALE GENOMIC DNA]</scope>
</reference>
<name>A0A2M7QJ10_9BACT</name>
<evidence type="ECO:0008006" key="4">
    <source>
        <dbReference type="Google" id="ProtNLM"/>
    </source>
</evidence>
<feature type="transmembrane region" description="Helical" evidence="1">
    <location>
        <begin position="157"/>
        <end position="182"/>
    </location>
</feature>
<accession>A0A2M7QJ10</accession>
<protein>
    <recommendedName>
        <fullName evidence="4">Glycosyltransferase RgtA/B/C/D-like domain-containing protein</fullName>
    </recommendedName>
</protein>